<keyword evidence="2" id="KW-1185">Reference proteome</keyword>
<comment type="caution">
    <text evidence="1">The sequence shown here is derived from an EMBL/GenBank/DDBJ whole genome shotgun (WGS) entry which is preliminary data.</text>
</comment>
<evidence type="ECO:0000313" key="2">
    <source>
        <dbReference type="Proteomes" id="UP001597108"/>
    </source>
</evidence>
<proteinExistence type="predicted"/>
<organism evidence="1 2">
    <name type="scientific">Tropicimonas aquimaris</name>
    <dbReference type="NCBI Taxonomy" id="914152"/>
    <lineage>
        <taxon>Bacteria</taxon>
        <taxon>Pseudomonadati</taxon>
        <taxon>Pseudomonadota</taxon>
        <taxon>Alphaproteobacteria</taxon>
        <taxon>Rhodobacterales</taxon>
        <taxon>Roseobacteraceae</taxon>
        <taxon>Tropicimonas</taxon>
    </lineage>
</organism>
<dbReference type="Proteomes" id="UP001597108">
    <property type="component" value="Unassembled WGS sequence"/>
</dbReference>
<name>A0ABW3IPZ3_9RHOB</name>
<reference evidence="2" key="1">
    <citation type="journal article" date="2019" name="Int. J. Syst. Evol. Microbiol.">
        <title>The Global Catalogue of Microorganisms (GCM) 10K type strain sequencing project: providing services to taxonomists for standard genome sequencing and annotation.</title>
        <authorList>
            <consortium name="The Broad Institute Genomics Platform"/>
            <consortium name="The Broad Institute Genome Sequencing Center for Infectious Disease"/>
            <person name="Wu L."/>
            <person name="Ma J."/>
        </authorList>
    </citation>
    <scope>NUCLEOTIDE SEQUENCE [LARGE SCALE GENOMIC DNA]</scope>
    <source>
        <strain evidence="2">CCUG 60524</strain>
    </source>
</reference>
<evidence type="ECO:0000313" key="1">
    <source>
        <dbReference type="EMBL" id="MFD0980094.1"/>
    </source>
</evidence>
<dbReference type="RefSeq" id="WP_386074427.1">
    <property type="nucleotide sequence ID" value="NZ_JBHTJT010000012.1"/>
</dbReference>
<protein>
    <submittedName>
        <fullName evidence="1">Uncharacterized protein</fullName>
    </submittedName>
</protein>
<gene>
    <name evidence="1" type="ORF">ACFQ2S_10580</name>
</gene>
<accession>A0ABW3IPZ3</accession>
<dbReference type="EMBL" id="JBHTJT010000012">
    <property type="protein sequence ID" value="MFD0980094.1"/>
    <property type="molecule type" value="Genomic_DNA"/>
</dbReference>
<sequence>MQTHLGTPMPSGGGHIIRAFWPNRFGHTNRDHRALIEAAATGTGLQSLEGLLFDLYRGDRAESDVFEDLSDATGGKYPLMSPPCDWRFAA</sequence>